<evidence type="ECO:0000256" key="3">
    <source>
        <dbReference type="ARBA" id="ARBA00022729"/>
    </source>
</evidence>
<dbReference type="InterPro" id="IPR028082">
    <property type="entry name" value="Peripla_BP_I"/>
</dbReference>
<protein>
    <submittedName>
        <fullName evidence="5">D-ribose ABC transporter, substrate-binding protein</fullName>
    </submittedName>
</protein>
<dbReference type="HOGENOM" id="CLU_806420_0_0_0"/>
<name>A0A081C315_VECG1</name>
<comment type="subcellular location">
    <subcellularLocation>
        <location evidence="1">Cell envelope</location>
    </subcellularLocation>
</comment>
<dbReference type="eggNOG" id="COG1879">
    <property type="taxonomic scope" value="Bacteria"/>
</dbReference>
<evidence type="ECO:0000256" key="1">
    <source>
        <dbReference type="ARBA" id="ARBA00004196"/>
    </source>
</evidence>
<sequence length="321" mass="34920">MKRYFIVALSVVLVFTFIAGSVCLAADKQLKIGAILLDTKHEWFAEVIQGMKAAEQELGVEVKIMSSDSDVAKESDIIDNFIVQKIDAISISPQSDEASVPAFERAVAEGIPVVTWNSKVNSPESKFFVGVNNYDLGAHTGEYAVKYIQEKMGGKAKVAVVGTSKYSVGIDRVNGFLDQVKKLEGVEIVAQQDAEFKELGLSVTESILEAHPDTQIVWCWNQGALLGALAALKGKGSTDIILMGTDMSIDLARAMLEPDSFLLAITTQQPFEIGFTSIKNAVELAKTGATANEVLVPLKTYTLDNAADIQKYLDDRQYLMK</sequence>
<dbReference type="PANTHER" id="PTHR46847">
    <property type="entry name" value="D-ALLOSE-BINDING PERIPLASMIC PROTEIN-RELATED"/>
    <property type="match status" value="1"/>
</dbReference>
<comment type="similarity">
    <text evidence="2">Belongs to the bacterial solute-binding protein 2 family.</text>
</comment>
<gene>
    <name evidence="5" type="ORF">U27_05945</name>
</gene>
<dbReference type="InterPro" id="IPR025997">
    <property type="entry name" value="SBP_2_dom"/>
</dbReference>
<dbReference type="SUPFAM" id="SSF53822">
    <property type="entry name" value="Periplasmic binding protein-like I"/>
    <property type="match status" value="1"/>
</dbReference>
<keyword evidence="3" id="KW-0732">Signal</keyword>
<evidence type="ECO:0000313" key="6">
    <source>
        <dbReference type="Proteomes" id="UP000030661"/>
    </source>
</evidence>
<proteinExistence type="inferred from homology"/>
<accession>A0A081C315</accession>
<dbReference type="GO" id="GO:0030246">
    <property type="term" value="F:carbohydrate binding"/>
    <property type="evidence" value="ECO:0007669"/>
    <property type="project" value="UniProtKB-ARBA"/>
</dbReference>
<dbReference type="STRING" id="1499967.U27_05945"/>
<dbReference type="Proteomes" id="UP000030661">
    <property type="component" value="Unassembled WGS sequence"/>
</dbReference>
<dbReference type="PANTHER" id="PTHR46847:SF1">
    <property type="entry name" value="D-ALLOSE-BINDING PERIPLASMIC PROTEIN-RELATED"/>
    <property type="match status" value="1"/>
</dbReference>
<evidence type="ECO:0000259" key="4">
    <source>
        <dbReference type="Pfam" id="PF13407"/>
    </source>
</evidence>
<feature type="domain" description="Periplasmic binding protein" evidence="4">
    <location>
        <begin position="32"/>
        <end position="286"/>
    </location>
</feature>
<dbReference type="Gene3D" id="3.40.50.2300">
    <property type="match status" value="2"/>
</dbReference>
<dbReference type="AlphaFoldDB" id="A0A081C315"/>
<organism evidence="5 6">
    <name type="scientific">Vecturithrix granuli</name>
    <dbReference type="NCBI Taxonomy" id="1499967"/>
    <lineage>
        <taxon>Bacteria</taxon>
        <taxon>Candidatus Moduliflexota</taxon>
        <taxon>Candidatus Vecturitrichia</taxon>
        <taxon>Candidatus Vecturitrichales</taxon>
        <taxon>Candidatus Vecturitrichaceae</taxon>
        <taxon>Candidatus Vecturithrix</taxon>
    </lineage>
</organism>
<dbReference type="GO" id="GO:0030313">
    <property type="term" value="C:cell envelope"/>
    <property type="evidence" value="ECO:0007669"/>
    <property type="project" value="UniProtKB-SubCell"/>
</dbReference>
<evidence type="ECO:0000256" key="2">
    <source>
        <dbReference type="ARBA" id="ARBA00007639"/>
    </source>
</evidence>
<reference evidence="5 6" key="1">
    <citation type="journal article" date="2015" name="PeerJ">
        <title>First genomic representation of candidate bacterial phylum KSB3 points to enhanced environmental sensing as a trigger of wastewater bulking.</title>
        <authorList>
            <person name="Sekiguchi Y."/>
            <person name="Ohashi A."/>
            <person name="Parks D.H."/>
            <person name="Yamauchi T."/>
            <person name="Tyson G.W."/>
            <person name="Hugenholtz P."/>
        </authorList>
    </citation>
    <scope>NUCLEOTIDE SEQUENCE [LARGE SCALE GENOMIC DNA]</scope>
</reference>
<evidence type="ECO:0000313" key="5">
    <source>
        <dbReference type="EMBL" id="GAK58970.1"/>
    </source>
</evidence>
<keyword evidence="6" id="KW-1185">Reference proteome</keyword>
<dbReference type="EMBL" id="DF820469">
    <property type="protein sequence ID" value="GAK58970.1"/>
    <property type="molecule type" value="Genomic_DNA"/>
</dbReference>
<dbReference type="Pfam" id="PF13407">
    <property type="entry name" value="Peripla_BP_4"/>
    <property type="match status" value="1"/>
</dbReference>